<gene>
    <name evidence="2" type="ORF">VW23_003060</name>
</gene>
<name>A0A1E5XJG6_9HYPH</name>
<keyword evidence="1" id="KW-1133">Transmembrane helix</keyword>
<dbReference type="EMBL" id="LAJE02000357">
    <property type="protein sequence ID" value="OEO28746.1"/>
    <property type="molecule type" value="Genomic_DNA"/>
</dbReference>
<evidence type="ECO:0000313" key="2">
    <source>
        <dbReference type="EMBL" id="OEO28746.1"/>
    </source>
</evidence>
<keyword evidence="1" id="KW-0472">Membrane</keyword>
<dbReference type="Proteomes" id="UP000095463">
    <property type="component" value="Unassembled WGS sequence"/>
</dbReference>
<protein>
    <submittedName>
        <fullName evidence="2">Uncharacterized protein</fullName>
    </submittedName>
</protein>
<accession>A0A1E5XJG6</accession>
<dbReference type="OrthoDB" id="9899522at2"/>
<organism evidence="2 3">
    <name type="scientific">Devosia insulae DS-56</name>
    <dbReference type="NCBI Taxonomy" id="1116389"/>
    <lineage>
        <taxon>Bacteria</taxon>
        <taxon>Pseudomonadati</taxon>
        <taxon>Pseudomonadota</taxon>
        <taxon>Alphaproteobacteria</taxon>
        <taxon>Hyphomicrobiales</taxon>
        <taxon>Devosiaceae</taxon>
        <taxon>Devosia</taxon>
    </lineage>
</organism>
<proteinExistence type="predicted"/>
<dbReference type="AlphaFoldDB" id="A0A1E5XJG6"/>
<evidence type="ECO:0000313" key="3">
    <source>
        <dbReference type="Proteomes" id="UP000095463"/>
    </source>
</evidence>
<feature type="transmembrane region" description="Helical" evidence="1">
    <location>
        <begin position="86"/>
        <end position="105"/>
    </location>
</feature>
<feature type="transmembrane region" description="Helical" evidence="1">
    <location>
        <begin position="50"/>
        <end position="74"/>
    </location>
</feature>
<evidence type="ECO:0000256" key="1">
    <source>
        <dbReference type="SAM" id="Phobius"/>
    </source>
</evidence>
<feature type="transmembrane region" description="Helical" evidence="1">
    <location>
        <begin position="7"/>
        <end position="30"/>
    </location>
</feature>
<reference evidence="2 3" key="1">
    <citation type="journal article" date="2015" name="Genome Announc.">
        <title>Genome Assemblies of Three Soil-Associated Devosia species: D. insulae, D. limi, and D. soli.</title>
        <authorList>
            <person name="Hassan Y.I."/>
            <person name="Lepp D."/>
            <person name="Zhou T."/>
        </authorList>
    </citation>
    <scope>NUCLEOTIDE SEQUENCE [LARGE SCALE GENOMIC DNA]</scope>
    <source>
        <strain evidence="2 3">DS-56</strain>
    </source>
</reference>
<feature type="transmembrane region" description="Helical" evidence="1">
    <location>
        <begin position="117"/>
        <end position="137"/>
    </location>
</feature>
<keyword evidence="3" id="KW-1185">Reference proteome</keyword>
<sequence length="151" mass="15790">MARNIWLFVVSLFIGPAIGAAVFFAFAVVTDGIIVHAAGQSASNFLGDNWPIILIAAYVLGAIPAAISSVFIMVISRFLPQLWQRLVAGPVIGALVSAAVIGLFLFSDDVNSVDDVIIISGVAMTGAVSAFCCVGLIELWHPLPKRPAPVA</sequence>
<comment type="caution">
    <text evidence="2">The sequence shown here is derived from an EMBL/GenBank/DDBJ whole genome shotgun (WGS) entry which is preliminary data.</text>
</comment>
<keyword evidence="1" id="KW-0812">Transmembrane</keyword>